<proteinExistence type="predicted"/>
<reference evidence="2 3" key="1">
    <citation type="submission" date="2013-03" db="EMBL/GenBank/DDBJ databases">
        <title>The Genome Sequence of Cladophialophora psammophila CBS 110553.</title>
        <authorList>
            <consortium name="The Broad Institute Genomics Platform"/>
            <person name="Cuomo C."/>
            <person name="de Hoog S."/>
            <person name="Gorbushina A."/>
            <person name="Walker B."/>
            <person name="Young S.K."/>
            <person name="Zeng Q."/>
            <person name="Gargeya S."/>
            <person name="Fitzgerald M."/>
            <person name="Haas B."/>
            <person name="Abouelleil A."/>
            <person name="Allen A.W."/>
            <person name="Alvarado L."/>
            <person name="Arachchi H.M."/>
            <person name="Berlin A.M."/>
            <person name="Chapman S.B."/>
            <person name="Gainer-Dewar J."/>
            <person name="Goldberg J."/>
            <person name="Griggs A."/>
            <person name="Gujja S."/>
            <person name="Hansen M."/>
            <person name="Howarth C."/>
            <person name="Imamovic A."/>
            <person name="Ireland A."/>
            <person name="Larimer J."/>
            <person name="McCowan C."/>
            <person name="Murphy C."/>
            <person name="Pearson M."/>
            <person name="Poon T.W."/>
            <person name="Priest M."/>
            <person name="Roberts A."/>
            <person name="Saif S."/>
            <person name="Shea T."/>
            <person name="Sisk P."/>
            <person name="Sykes S."/>
            <person name="Wortman J."/>
            <person name="Nusbaum C."/>
            <person name="Birren B."/>
        </authorList>
    </citation>
    <scope>NUCLEOTIDE SEQUENCE [LARGE SCALE GENOMIC DNA]</scope>
    <source>
        <strain evidence="2 3">CBS 110553</strain>
    </source>
</reference>
<keyword evidence="1" id="KW-0812">Transmembrane</keyword>
<dbReference type="GeneID" id="19195447"/>
<dbReference type="HOGENOM" id="CLU_062847_0_0_1"/>
<feature type="transmembrane region" description="Helical" evidence="1">
    <location>
        <begin position="288"/>
        <end position="310"/>
    </location>
</feature>
<accession>W9WMA7</accession>
<evidence type="ECO:0000256" key="1">
    <source>
        <dbReference type="SAM" id="Phobius"/>
    </source>
</evidence>
<sequence>MPKPASIASLALDRDAQLIEALWEWSASSQGHPTATPTSYDELFKLIRELKSKSNATKDQIASVFFSQLHSPTKQSAGKTLRLALRLLLMVDCSTGPINALDELEAGDLQPPWQGDVTLEDFLSSRFPLGDNPIFSDDNIEGVNQSCKDLRARNLQGTAHLRFRPTDDMSRHLYLDRKTYTIEIFHHTSFLKEYLIMSKPGALGNGNRCVMPRQLALEVLDTIQKVLFPFSDSKSMRILKRLVTKSDEKGLCFQYFGERLALLLDEVENLRPHGVVERWVDRKSGARYVMLATLIGVIFAILLELTALALSAHQTWIAYQAWKHLVTPS</sequence>
<organism evidence="2 3">
    <name type="scientific">Cladophialophora psammophila CBS 110553</name>
    <dbReference type="NCBI Taxonomy" id="1182543"/>
    <lineage>
        <taxon>Eukaryota</taxon>
        <taxon>Fungi</taxon>
        <taxon>Dikarya</taxon>
        <taxon>Ascomycota</taxon>
        <taxon>Pezizomycotina</taxon>
        <taxon>Eurotiomycetes</taxon>
        <taxon>Chaetothyriomycetidae</taxon>
        <taxon>Chaetothyriales</taxon>
        <taxon>Herpotrichiellaceae</taxon>
        <taxon>Cladophialophora</taxon>
    </lineage>
</organism>
<dbReference type="AlphaFoldDB" id="W9WMA7"/>
<dbReference type="RefSeq" id="XP_007749520.1">
    <property type="nucleotide sequence ID" value="XM_007751330.1"/>
</dbReference>
<evidence type="ECO:0000313" key="3">
    <source>
        <dbReference type="Proteomes" id="UP000019471"/>
    </source>
</evidence>
<dbReference type="STRING" id="1182543.W9WMA7"/>
<name>W9WMA7_9EURO</name>
<gene>
    <name evidence="2" type="ORF">A1O5_10755</name>
</gene>
<keyword evidence="1" id="KW-1133">Transmembrane helix</keyword>
<comment type="caution">
    <text evidence="2">The sequence shown here is derived from an EMBL/GenBank/DDBJ whole genome shotgun (WGS) entry which is preliminary data.</text>
</comment>
<protein>
    <submittedName>
        <fullName evidence="2">Uncharacterized protein</fullName>
    </submittedName>
</protein>
<dbReference type="Proteomes" id="UP000019471">
    <property type="component" value="Unassembled WGS sequence"/>
</dbReference>
<dbReference type="OrthoDB" id="5428890at2759"/>
<evidence type="ECO:0000313" key="2">
    <source>
        <dbReference type="EMBL" id="EXJ66140.1"/>
    </source>
</evidence>
<keyword evidence="1" id="KW-0472">Membrane</keyword>
<dbReference type="eggNOG" id="ENOG502SI63">
    <property type="taxonomic scope" value="Eukaryota"/>
</dbReference>
<keyword evidence="3" id="KW-1185">Reference proteome</keyword>
<dbReference type="EMBL" id="AMGX01000021">
    <property type="protein sequence ID" value="EXJ66140.1"/>
    <property type="molecule type" value="Genomic_DNA"/>
</dbReference>